<proteinExistence type="predicted"/>
<dbReference type="RefSeq" id="WP_091508595.1">
    <property type="nucleotide sequence ID" value="NZ_FOLE01000002.1"/>
</dbReference>
<dbReference type="EMBL" id="FOLE01000002">
    <property type="protein sequence ID" value="SFC00436.1"/>
    <property type="molecule type" value="Genomic_DNA"/>
</dbReference>
<dbReference type="AlphaFoldDB" id="A0A1I1FN77"/>
<dbReference type="STRING" id="927664.SAMN05421780_102246"/>
<organism evidence="1 2">
    <name type="scientific">Flexibacter flexilis DSM 6793</name>
    <dbReference type="NCBI Taxonomy" id="927664"/>
    <lineage>
        <taxon>Bacteria</taxon>
        <taxon>Pseudomonadati</taxon>
        <taxon>Bacteroidota</taxon>
        <taxon>Cytophagia</taxon>
        <taxon>Cytophagales</taxon>
        <taxon>Flexibacteraceae</taxon>
        <taxon>Flexibacter</taxon>
    </lineage>
</organism>
<evidence type="ECO:0000313" key="2">
    <source>
        <dbReference type="Proteomes" id="UP000199514"/>
    </source>
</evidence>
<accession>A0A1I1FN77</accession>
<dbReference type="Proteomes" id="UP000199514">
    <property type="component" value="Unassembled WGS sequence"/>
</dbReference>
<reference evidence="1 2" key="1">
    <citation type="submission" date="2016-10" db="EMBL/GenBank/DDBJ databases">
        <authorList>
            <person name="de Groot N.N."/>
        </authorList>
    </citation>
    <scope>NUCLEOTIDE SEQUENCE [LARGE SCALE GENOMIC DNA]</scope>
    <source>
        <strain evidence="1 2">DSM 6793</strain>
    </source>
</reference>
<gene>
    <name evidence="1" type="ORF">SAMN05421780_102246</name>
</gene>
<keyword evidence="2" id="KW-1185">Reference proteome</keyword>
<evidence type="ECO:0000313" key="1">
    <source>
        <dbReference type="EMBL" id="SFC00436.1"/>
    </source>
</evidence>
<sequence>MKKLAKIREELEQLILKAETTEQMKALFRLTKEIDNVLALYPAEEETEVKSRRGRKPKAE</sequence>
<protein>
    <submittedName>
        <fullName evidence="1">Uncharacterized protein</fullName>
    </submittedName>
</protein>
<name>A0A1I1FN77_9BACT</name>